<dbReference type="RefSeq" id="WP_234250487.1">
    <property type="nucleotide sequence ID" value="NZ_JABFTQ010000005.1"/>
</dbReference>
<gene>
    <name evidence="1" type="ORF">HOP60_09745</name>
</gene>
<reference evidence="1 2" key="1">
    <citation type="journal article" date="2021" name="Front. Microbiol.">
        <title>Aerobic Denitrification and Heterotrophic Sulfur Oxidation in the Genus Halomonas Revealed by Six Novel Species Characterizations and Genome-Based Analysis.</title>
        <authorList>
            <person name="Wang L."/>
            <person name="Shao Z."/>
        </authorList>
    </citation>
    <scope>NUCLEOTIDE SEQUENCE [LARGE SCALE GENOMIC DNA]</scope>
    <source>
        <strain evidence="1 2">MCCC 1A05748</strain>
    </source>
</reference>
<sequence length="153" mass="16430">MARKAKYQLTAGTVVEVSGAAVETIEAEVVEWKKISTTAKEIAYTAGQKSDLDVTVIESDEEELENGLRGQGELTISGNWKQEDEGQDTLRAADADDSLRIVRITFKTGNTAKLLVQVRQDNWSIAPNGVASGGFNLRVIGQPAYAPAPDPAP</sequence>
<evidence type="ECO:0000313" key="2">
    <source>
        <dbReference type="Proteomes" id="UP001320154"/>
    </source>
</evidence>
<accession>A0ABS9B4L9</accession>
<dbReference type="Gene3D" id="4.10.410.40">
    <property type="match status" value="1"/>
</dbReference>
<keyword evidence="2" id="KW-1185">Reference proteome</keyword>
<comment type="caution">
    <text evidence="1">The sequence shown here is derived from an EMBL/GenBank/DDBJ whole genome shotgun (WGS) entry which is preliminary data.</text>
</comment>
<organism evidence="1 2">
    <name type="scientific">Billgrantia desiderata</name>
    <dbReference type="NCBI Taxonomy" id="52021"/>
    <lineage>
        <taxon>Bacteria</taxon>
        <taxon>Pseudomonadati</taxon>
        <taxon>Pseudomonadota</taxon>
        <taxon>Gammaproteobacteria</taxon>
        <taxon>Oceanospirillales</taxon>
        <taxon>Halomonadaceae</taxon>
        <taxon>Billgrantia</taxon>
    </lineage>
</organism>
<evidence type="ECO:0000313" key="1">
    <source>
        <dbReference type="EMBL" id="MCE8047010.1"/>
    </source>
</evidence>
<dbReference type="EMBL" id="JABFTQ010000005">
    <property type="protein sequence ID" value="MCE8047010.1"/>
    <property type="molecule type" value="Genomic_DNA"/>
</dbReference>
<proteinExistence type="predicted"/>
<name>A0ABS9B4L9_9GAMM</name>
<protein>
    <submittedName>
        <fullName evidence="1">Phage tail protein</fullName>
    </submittedName>
</protein>
<dbReference type="Proteomes" id="UP001320154">
    <property type="component" value="Unassembled WGS sequence"/>
</dbReference>